<accession>A0A8H2VJB1</accession>
<sequence length="198" mass="22903">MLCRGLLKNVSIRSSPLAMFTRSISTYYELFPKTFQDKKPVWEVDQAKLRKEYRSLQAQFHPDVVKEGPEDQSSLLNKAYHTLKAPLTRSQYLIKILDEIDLTNDEVKKQITNSDPELLMKIIDIHEELSECDAEEDVCSIEKENKSRMKDIETKLTEAFAQSDFDTAIKLTVELKYWANLALAIKEWAPGKPIELIH</sequence>
<keyword evidence="5" id="KW-1185">Reference proteome</keyword>
<dbReference type="SUPFAM" id="SSF46565">
    <property type="entry name" value="Chaperone J-domain"/>
    <property type="match status" value="1"/>
</dbReference>
<dbReference type="Proteomes" id="UP000644660">
    <property type="component" value="Unassembled WGS sequence"/>
</dbReference>
<dbReference type="Gene3D" id="1.10.287.110">
    <property type="entry name" value="DnaJ domain"/>
    <property type="match status" value="1"/>
</dbReference>
<dbReference type="AlphaFoldDB" id="A0A8H2VJB1"/>
<evidence type="ECO:0000313" key="5">
    <source>
        <dbReference type="Proteomes" id="UP000644660"/>
    </source>
</evidence>
<evidence type="ECO:0000313" key="4">
    <source>
        <dbReference type="EMBL" id="CAB4256714.1"/>
    </source>
</evidence>
<dbReference type="GO" id="GO:0051087">
    <property type="term" value="F:protein-folding chaperone binding"/>
    <property type="evidence" value="ECO:0007669"/>
    <property type="project" value="InterPro"/>
</dbReference>
<comment type="caution">
    <text evidence="4">The sequence shown here is derived from an EMBL/GenBank/DDBJ whole genome shotgun (WGS) entry which is preliminary data.</text>
</comment>
<protein>
    <submittedName>
        <fullName evidence="4">Similar to Saccharomyces cerevisiae YGL018C JAC1 Specialized J-protein that functions with Hsp70 in Fe-S cluster biogenesis in mitochondria, involved in iron metabolism</fullName>
    </submittedName>
</protein>
<dbReference type="CDD" id="cd06257">
    <property type="entry name" value="DnaJ"/>
    <property type="match status" value="1"/>
</dbReference>
<dbReference type="RefSeq" id="XP_041408558.1">
    <property type="nucleotide sequence ID" value="XM_041552624.1"/>
</dbReference>
<dbReference type="OrthoDB" id="448954at2759"/>
<evidence type="ECO:0000256" key="1">
    <source>
        <dbReference type="ARBA" id="ARBA00010476"/>
    </source>
</evidence>
<dbReference type="PANTHER" id="PTHR14021:SF15">
    <property type="entry name" value="IRON-SULFUR CLUSTER CO-CHAPERONE PROTEIN HSCB"/>
    <property type="match status" value="1"/>
</dbReference>
<gene>
    <name evidence="4" type="ORF">KABA2_11S01584</name>
</gene>
<dbReference type="GO" id="GO:0044571">
    <property type="term" value="P:[2Fe-2S] cluster assembly"/>
    <property type="evidence" value="ECO:0007669"/>
    <property type="project" value="InterPro"/>
</dbReference>
<comment type="similarity">
    <text evidence="1">Belongs to the HscB family.</text>
</comment>
<dbReference type="InterPro" id="IPR001623">
    <property type="entry name" value="DnaJ_domain"/>
</dbReference>
<dbReference type="SUPFAM" id="SSF47144">
    <property type="entry name" value="HSC20 (HSCB), C-terminal oligomerisation domain"/>
    <property type="match status" value="1"/>
</dbReference>
<keyword evidence="2" id="KW-0143">Chaperone</keyword>
<organism evidence="4 5">
    <name type="scientific">Maudiozyma barnettii</name>
    <dbReference type="NCBI Taxonomy" id="61262"/>
    <lineage>
        <taxon>Eukaryota</taxon>
        <taxon>Fungi</taxon>
        <taxon>Dikarya</taxon>
        <taxon>Ascomycota</taxon>
        <taxon>Saccharomycotina</taxon>
        <taxon>Saccharomycetes</taxon>
        <taxon>Saccharomycetales</taxon>
        <taxon>Saccharomycetaceae</taxon>
        <taxon>Maudiozyma</taxon>
    </lineage>
</organism>
<dbReference type="Pfam" id="PF00226">
    <property type="entry name" value="DnaJ"/>
    <property type="match status" value="1"/>
</dbReference>
<evidence type="ECO:0000259" key="3">
    <source>
        <dbReference type="PROSITE" id="PS50076"/>
    </source>
</evidence>
<dbReference type="Pfam" id="PF07743">
    <property type="entry name" value="HSCB_C"/>
    <property type="match status" value="1"/>
</dbReference>
<evidence type="ECO:0000256" key="2">
    <source>
        <dbReference type="ARBA" id="ARBA00023186"/>
    </source>
</evidence>
<dbReference type="InterPro" id="IPR036869">
    <property type="entry name" value="J_dom_sf"/>
</dbReference>
<dbReference type="GO" id="GO:0001671">
    <property type="term" value="F:ATPase activator activity"/>
    <property type="evidence" value="ECO:0007669"/>
    <property type="project" value="InterPro"/>
</dbReference>
<dbReference type="GeneID" id="64859803"/>
<dbReference type="GO" id="GO:0051259">
    <property type="term" value="P:protein complex oligomerization"/>
    <property type="evidence" value="ECO:0007669"/>
    <property type="project" value="InterPro"/>
</dbReference>
<dbReference type="InterPro" id="IPR004640">
    <property type="entry name" value="HscB"/>
</dbReference>
<reference evidence="4 5" key="1">
    <citation type="submission" date="2020-05" db="EMBL/GenBank/DDBJ databases">
        <authorList>
            <person name="Casaregola S."/>
            <person name="Devillers H."/>
            <person name="Grondin C."/>
        </authorList>
    </citation>
    <scope>NUCLEOTIDE SEQUENCE [LARGE SCALE GENOMIC DNA]</scope>
    <source>
        <strain evidence="4 5">CLIB 1767</strain>
    </source>
</reference>
<dbReference type="PANTHER" id="PTHR14021">
    <property type="entry name" value="IRON-SULFUR CLUSTER CO-CHAPERONE PROTEIN HSCB"/>
    <property type="match status" value="1"/>
</dbReference>
<dbReference type="PROSITE" id="PS50076">
    <property type="entry name" value="DNAJ_2"/>
    <property type="match status" value="1"/>
</dbReference>
<dbReference type="SMART" id="SM00271">
    <property type="entry name" value="DnaJ"/>
    <property type="match status" value="1"/>
</dbReference>
<dbReference type="Gene3D" id="1.20.1280.20">
    <property type="entry name" value="HscB, C-terminal domain"/>
    <property type="match status" value="1"/>
</dbReference>
<feature type="domain" description="J" evidence="3">
    <location>
        <begin position="26"/>
        <end position="96"/>
    </location>
</feature>
<dbReference type="NCBIfam" id="TIGR00714">
    <property type="entry name" value="hscB"/>
    <property type="match status" value="1"/>
</dbReference>
<dbReference type="EMBL" id="CAEFZW010000011">
    <property type="protein sequence ID" value="CAB4256714.1"/>
    <property type="molecule type" value="Genomic_DNA"/>
</dbReference>
<proteinExistence type="inferred from homology"/>
<dbReference type="GO" id="GO:0005739">
    <property type="term" value="C:mitochondrion"/>
    <property type="evidence" value="ECO:0007669"/>
    <property type="project" value="TreeGrafter"/>
</dbReference>
<dbReference type="InterPro" id="IPR009073">
    <property type="entry name" value="HscB_oligo_C"/>
</dbReference>
<dbReference type="InterPro" id="IPR036386">
    <property type="entry name" value="HscB_C_sf"/>
</dbReference>
<name>A0A8H2VJB1_9SACH</name>